<keyword evidence="2" id="KW-1185">Reference proteome</keyword>
<evidence type="ECO:0000313" key="2">
    <source>
        <dbReference type="Proteomes" id="UP001265700"/>
    </source>
</evidence>
<comment type="caution">
    <text evidence="1">The sequence shown here is derived from an EMBL/GenBank/DDBJ whole genome shotgun (WGS) entry which is preliminary data.</text>
</comment>
<protein>
    <submittedName>
        <fullName evidence="1">Uncharacterized protein</fullName>
    </submittedName>
</protein>
<evidence type="ECO:0000313" key="1">
    <source>
        <dbReference type="EMBL" id="MDR7149973.1"/>
    </source>
</evidence>
<dbReference type="Proteomes" id="UP001265700">
    <property type="component" value="Unassembled WGS sequence"/>
</dbReference>
<accession>A0ABU1WL05</accession>
<dbReference type="RefSeq" id="WP_310314907.1">
    <property type="nucleotide sequence ID" value="NZ_JAVDWU010000003.1"/>
</dbReference>
<proteinExistence type="predicted"/>
<gene>
    <name evidence="1" type="ORF">J2W49_001928</name>
</gene>
<organism evidence="1 2">
    <name type="scientific">Hydrogenophaga palleronii</name>
    <dbReference type="NCBI Taxonomy" id="65655"/>
    <lineage>
        <taxon>Bacteria</taxon>
        <taxon>Pseudomonadati</taxon>
        <taxon>Pseudomonadota</taxon>
        <taxon>Betaproteobacteria</taxon>
        <taxon>Burkholderiales</taxon>
        <taxon>Comamonadaceae</taxon>
        <taxon>Hydrogenophaga</taxon>
    </lineage>
</organism>
<name>A0ABU1WL05_9BURK</name>
<reference evidence="1 2" key="1">
    <citation type="submission" date="2023-07" db="EMBL/GenBank/DDBJ databases">
        <title>Sorghum-associated microbial communities from plants grown in Nebraska, USA.</title>
        <authorList>
            <person name="Schachtman D."/>
        </authorList>
    </citation>
    <scope>NUCLEOTIDE SEQUENCE [LARGE SCALE GENOMIC DNA]</scope>
    <source>
        <strain evidence="1 2">4249</strain>
    </source>
</reference>
<sequence>MSQPPPPDSQNWPILSPQRRACMRDAARLLGASEQIAQQFAEVGSTLIEDFALHVLPAGPDDGPWVACLGAAAPSGVSDAAWSDALLLANAQAMLLSDWAFGLEDGSDAVLVAPLPPDLLDARFLAGRVDGMVGMCRAVREGVSASLGAAQGKGAPQ</sequence>
<dbReference type="EMBL" id="JAVDWU010000003">
    <property type="protein sequence ID" value="MDR7149973.1"/>
    <property type="molecule type" value="Genomic_DNA"/>
</dbReference>